<sequence length="481" mass="52498">MGFISMITRLLLGIALSVTITSCAVAINEQDLAPDDIVIRDVCILGGGSTGTYAAIRLKDKAKSVVVVEQNKVLGGHTETLYFDHNQYIDYGVEGVFNDELSHNYLKRLGVDHKPLLPSTLTTEYVNFRTGKKVPPPFGSSSPVEAAKTYRAAIEKFSYLKDGLYNLPTPIPEELLMPFGDFVEAAAIQDALQIVKIFAHGAGNILHAPLLRVLQLCGLRQTDSLLHGGYITPKKGMYEVYKRASEVLGSDVLYETSAIEAERSDLGIKIVVQSANGTRKLIKAKQLLVTFVPVIESLSGFDLVTTESSLFQKWDWVNYYVAIVKNTGIPKATTLVNADPDNTPGNLPLPPFQLELQYSGVEGYLISKIIGNSTLTAQQAKVLVLSDIRRMGTAGTFPGGDPEVVVFGDHTPTTVSAKNADIRDGFYRKLYELQGTKNTFYTGLAFCSDYSSLLWAYTDTVIEEMMSSSASTCSLCVQGQT</sequence>
<evidence type="ECO:0000313" key="1">
    <source>
        <dbReference type="EMBL" id="KAE8408648.1"/>
    </source>
</evidence>
<dbReference type="Gene3D" id="1.10.405.20">
    <property type="match status" value="1"/>
</dbReference>
<keyword evidence="2" id="KW-1185">Reference proteome</keyword>
<dbReference type="GO" id="GO:0016491">
    <property type="term" value="F:oxidoreductase activity"/>
    <property type="evidence" value="ECO:0007669"/>
    <property type="project" value="InterPro"/>
</dbReference>
<dbReference type="AlphaFoldDB" id="A0A5N7DT21"/>
<dbReference type="Pfam" id="PF01593">
    <property type="entry name" value="Amino_oxidase"/>
    <property type="match status" value="1"/>
</dbReference>
<dbReference type="RefSeq" id="XP_031945967.1">
    <property type="nucleotide sequence ID" value="XM_032084151.1"/>
</dbReference>
<dbReference type="Gene3D" id="3.50.50.60">
    <property type="entry name" value="FAD/NAD(P)-binding domain"/>
    <property type="match status" value="1"/>
</dbReference>
<dbReference type="PANTHER" id="PTHR42923">
    <property type="entry name" value="PROTOPORPHYRINOGEN OXIDASE"/>
    <property type="match status" value="1"/>
</dbReference>
<dbReference type="EMBL" id="ML736742">
    <property type="protein sequence ID" value="KAE8408648.1"/>
    <property type="molecule type" value="Genomic_DNA"/>
</dbReference>
<proteinExistence type="predicted"/>
<dbReference type="PANTHER" id="PTHR42923:SF26">
    <property type="entry name" value="FMN REDUCTASE LOT6, PUTATIVE (AFU_ORTHOLOGUE AFUA_7G06600)-RELATED"/>
    <property type="match status" value="1"/>
</dbReference>
<protein>
    <submittedName>
        <fullName evidence="1">Uncharacterized protein</fullName>
    </submittedName>
</protein>
<dbReference type="GeneID" id="43668842"/>
<dbReference type="SUPFAM" id="SSF51905">
    <property type="entry name" value="FAD/NAD(P)-binding domain"/>
    <property type="match status" value="1"/>
</dbReference>
<dbReference type="OrthoDB" id="68575at2759"/>
<dbReference type="InterPro" id="IPR036188">
    <property type="entry name" value="FAD/NAD-bd_sf"/>
</dbReference>
<accession>A0A5N7DT21</accession>
<dbReference type="InterPro" id="IPR050464">
    <property type="entry name" value="Zeta_carotene_desat/Oxidored"/>
</dbReference>
<evidence type="ECO:0000313" key="2">
    <source>
        <dbReference type="Proteomes" id="UP000325579"/>
    </source>
</evidence>
<dbReference type="InterPro" id="IPR002937">
    <property type="entry name" value="Amino_oxidase"/>
</dbReference>
<dbReference type="Proteomes" id="UP000325579">
    <property type="component" value="Unassembled WGS sequence"/>
</dbReference>
<dbReference type="Gene3D" id="3.30.70.1990">
    <property type="match status" value="1"/>
</dbReference>
<accession>A0A5N6IDI7</accession>
<reference evidence="1 2" key="1">
    <citation type="submission" date="2019-04" db="EMBL/GenBank/DDBJ databases">
        <authorList>
            <consortium name="DOE Joint Genome Institute"/>
            <person name="Mondo S."/>
            <person name="Kjaerbolling I."/>
            <person name="Vesth T."/>
            <person name="Frisvad J.C."/>
            <person name="Nybo J.L."/>
            <person name="Theobald S."/>
            <person name="Kildgaard S."/>
            <person name="Isbrandt T."/>
            <person name="Kuo A."/>
            <person name="Sato A."/>
            <person name="Lyhne E.K."/>
            <person name="Kogle M.E."/>
            <person name="Wiebenga A."/>
            <person name="Kun R.S."/>
            <person name="Lubbers R.J."/>
            <person name="Makela M.R."/>
            <person name="Barry K."/>
            <person name="Chovatia M."/>
            <person name="Clum A."/>
            <person name="Daum C."/>
            <person name="Haridas S."/>
            <person name="He G."/>
            <person name="LaButti K."/>
            <person name="Lipzen A."/>
            <person name="Riley R."/>
            <person name="Salamov A."/>
            <person name="Simmons B.A."/>
            <person name="Magnuson J.K."/>
            <person name="Henrissat B."/>
            <person name="Mortensen U.H."/>
            <person name="Larsen T.O."/>
            <person name="Devries R.P."/>
            <person name="Grigoriev I.V."/>
            <person name="Machida M."/>
            <person name="Baker S.E."/>
            <person name="Andersen M.R."/>
            <person name="Cantor M.N."/>
            <person name="Hua S.X."/>
        </authorList>
    </citation>
    <scope>NUCLEOTIDE SEQUENCE [LARGE SCALE GENOMIC DNA]</scope>
    <source>
        <strain evidence="1 2">CBS 119388</strain>
    </source>
</reference>
<gene>
    <name evidence="1" type="ORF">BDV37DRAFT_268279</name>
</gene>
<name>A0A5N7DT21_9EURO</name>
<organism evidence="1 2">
    <name type="scientific">Aspergillus pseudonomiae</name>
    <dbReference type="NCBI Taxonomy" id="1506151"/>
    <lineage>
        <taxon>Eukaryota</taxon>
        <taxon>Fungi</taxon>
        <taxon>Dikarya</taxon>
        <taxon>Ascomycota</taxon>
        <taxon>Pezizomycotina</taxon>
        <taxon>Eurotiomycetes</taxon>
        <taxon>Eurotiomycetidae</taxon>
        <taxon>Eurotiales</taxon>
        <taxon>Aspergillaceae</taxon>
        <taxon>Aspergillus</taxon>
        <taxon>Aspergillus subgen. Circumdati</taxon>
    </lineage>
</organism>